<feature type="compositionally biased region" description="Basic residues" evidence="1">
    <location>
        <begin position="9"/>
        <end position="22"/>
    </location>
</feature>
<keyword evidence="2" id="KW-1133">Transmembrane helix</keyword>
<dbReference type="InterPro" id="IPR013990">
    <property type="entry name" value="WHy-dom"/>
</dbReference>
<feature type="transmembrane region" description="Helical" evidence="2">
    <location>
        <begin position="66"/>
        <end position="86"/>
    </location>
</feature>
<evidence type="ECO:0000256" key="1">
    <source>
        <dbReference type="SAM" id="MobiDB-lite"/>
    </source>
</evidence>
<feature type="domain" description="Water stress and hypersensitive response" evidence="3">
    <location>
        <begin position="97"/>
        <end position="212"/>
    </location>
</feature>
<reference evidence="4 5" key="1">
    <citation type="submission" date="2018-11" db="EMBL/GenBank/DDBJ databases">
        <title>Genome sequences of Natronomonas sp. CBA1133.</title>
        <authorList>
            <person name="Roh S.W."/>
            <person name="Cha I.-T."/>
        </authorList>
    </citation>
    <scope>NUCLEOTIDE SEQUENCE [LARGE SCALE GENOMIC DNA]</scope>
    <source>
        <strain evidence="4 5">CBA1133</strain>
    </source>
</reference>
<evidence type="ECO:0000313" key="4">
    <source>
        <dbReference type="EMBL" id="RNJ26930.1"/>
    </source>
</evidence>
<protein>
    <recommendedName>
        <fullName evidence="3">Water stress and hypersensitive response domain-containing protein</fullName>
    </recommendedName>
</protein>
<keyword evidence="2" id="KW-0812">Transmembrane</keyword>
<dbReference type="Pfam" id="PF03168">
    <property type="entry name" value="LEA_2"/>
    <property type="match status" value="3"/>
</dbReference>
<keyword evidence="5" id="KW-1185">Reference proteome</keyword>
<feature type="domain" description="Water stress and hypersensitive response" evidence="3">
    <location>
        <begin position="239"/>
        <end position="358"/>
    </location>
</feature>
<dbReference type="GO" id="GO:0009269">
    <property type="term" value="P:response to desiccation"/>
    <property type="evidence" value="ECO:0007669"/>
    <property type="project" value="InterPro"/>
</dbReference>
<sequence length="671" mass="73388">MSRACSVRPRYRRVGSRGRGRRAGAVSRSRSEPYRSVVAARAKLLCGRRLYHRCWCRTPMVNRRKALLVGGVVLLVAAAGLGVYVFQFAQNFESPTVESVDSSFGDVTNETTTIRNDITIQNPNDRSIPGAATLGFTVRMNDVTVAEGSQGGVGLPAGESTLSVDVPLRNDKIPEWWVTHINNGETTTLVTEPRVSLPGIPQSVELSATEQRLTTDLLSSVTSDESREVGVGNDTILRVSNQRASWGEATAESTPLQVRTDIENIHDYPIQLDGTAYAIEMNGVTVGEGTTEDSFSLVPGESGTFTANPAIDTPRMAEWWRSHIRANQTTDLSVRVYGLVERDGELERVPLTIFERNARLQTDLLGAGTTEVSTIPGAGEDTSFDRPELVDRSSEWGAVTDATTDIETELVVSNPNDGEVGDIVTLDVTERTTINGVEAASGQATFDGLEPGNNTYTLTSEFRHDSVPAWWARHLNRGEQSTVITQANTTADIGVTRLDAPEPEEERTVGTDLLSSFESSEPRTIEQQGRTVATIERTSAQWGTATEAVAPLQAEAEIRNERSQPITITDVTYTVRLNDVVLADEKVVRDENGDPEEYLIGTVGTTTIDPTMELDNSKMAEWWPTHVRNGESSTLTTEMYVTVETAFGSKRVRLDSFSQDQTVETDFFGEN</sequence>
<dbReference type="InterPro" id="IPR004864">
    <property type="entry name" value="LEA_2"/>
</dbReference>
<name>A0AAJ4UWH9_9EURY</name>
<dbReference type="Gene3D" id="2.60.40.10">
    <property type="entry name" value="Immunoglobulins"/>
    <property type="match status" value="4"/>
</dbReference>
<feature type="domain" description="Water stress and hypersensitive response" evidence="3">
    <location>
        <begin position="535"/>
        <end position="663"/>
    </location>
</feature>
<dbReference type="EMBL" id="RJJC01000001">
    <property type="protein sequence ID" value="RNJ26930.1"/>
    <property type="molecule type" value="Genomic_DNA"/>
</dbReference>
<feature type="domain" description="Water stress and hypersensitive response" evidence="3">
    <location>
        <begin position="389"/>
        <end position="508"/>
    </location>
</feature>
<accession>A0AAJ4UWH9</accession>
<evidence type="ECO:0000259" key="3">
    <source>
        <dbReference type="SMART" id="SM00769"/>
    </source>
</evidence>
<gene>
    <name evidence="4" type="ORF">Nmn1133_09700</name>
</gene>
<dbReference type="SUPFAM" id="SSF117070">
    <property type="entry name" value="LEA14-like"/>
    <property type="match status" value="2"/>
</dbReference>
<keyword evidence="2" id="KW-0472">Membrane</keyword>
<feature type="region of interest" description="Disordered" evidence="1">
    <location>
        <begin position="1"/>
        <end position="28"/>
    </location>
</feature>
<dbReference type="Proteomes" id="UP000270581">
    <property type="component" value="Unassembled WGS sequence"/>
</dbReference>
<comment type="caution">
    <text evidence="4">The sequence shown here is derived from an EMBL/GenBank/DDBJ whole genome shotgun (WGS) entry which is preliminary data.</text>
</comment>
<feature type="region of interest" description="Disordered" evidence="1">
    <location>
        <begin position="502"/>
        <end position="531"/>
    </location>
</feature>
<dbReference type="InterPro" id="IPR013783">
    <property type="entry name" value="Ig-like_fold"/>
</dbReference>
<organism evidence="4 5">
    <name type="scientific">Halosegnis longus</name>
    <dbReference type="NCBI Taxonomy" id="2216012"/>
    <lineage>
        <taxon>Archaea</taxon>
        <taxon>Methanobacteriati</taxon>
        <taxon>Methanobacteriota</taxon>
        <taxon>Stenosarchaea group</taxon>
        <taxon>Halobacteria</taxon>
        <taxon>Halobacteriales</taxon>
        <taxon>Natronomonadaceae</taxon>
        <taxon>Halosegnis</taxon>
    </lineage>
</organism>
<dbReference type="AlphaFoldDB" id="A0AAJ4UWH9"/>
<evidence type="ECO:0000313" key="5">
    <source>
        <dbReference type="Proteomes" id="UP000270581"/>
    </source>
</evidence>
<dbReference type="SMART" id="SM00769">
    <property type="entry name" value="WHy"/>
    <property type="match status" value="4"/>
</dbReference>
<proteinExistence type="predicted"/>
<evidence type="ECO:0000256" key="2">
    <source>
        <dbReference type="SAM" id="Phobius"/>
    </source>
</evidence>